<feature type="transmembrane region" description="Helical" evidence="1">
    <location>
        <begin position="111"/>
        <end position="130"/>
    </location>
</feature>
<keyword evidence="1" id="KW-0472">Membrane</keyword>
<dbReference type="EMBL" id="MN740525">
    <property type="protein sequence ID" value="QHU31224.1"/>
    <property type="molecule type" value="Genomic_DNA"/>
</dbReference>
<feature type="transmembrane region" description="Helical" evidence="1">
    <location>
        <begin position="25"/>
        <end position="42"/>
    </location>
</feature>
<feature type="transmembrane region" description="Helical" evidence="1">
    <location>
        <begin position="199"/>
        <end position="218"/>
    </location>
</feature>
<sequence>MEQSNPKPFPFNTCEVRGELIDQPYSASINIVSCIILLYLLSLAKHLEIQFFILSLFIFQAYHAYSHMFWSDDDGDGEHSLEHVYFIHASSYLIVIALITAISFISGKPPYIPLIFAAILLDFYIFLNYIGTVYNAISGINIWVIVLITGLWNVKLPTVVKRLLPILLLLFLVIIGLFFNEKYNCEAMMNAYPFPYHTAIEICGLVISSLFAYIFLLLEKEKDKN</sequence>
<feature type="transmembrane region" description="Helical" evidence="1">
    <location>
        <begin position="49"/>
        <end position="65"/>
    </location>
</feature>
<evidence type="ECO:0000256" key="1">
    <source>
        <dbReference type="SAM" id="Phobius"/>
    </source>
</evidence>
<feature type="transmembrane region" description="Helical" evidence="1">
    <location>
        <begin position="163"/>
        <end position="179"/>
    </location>
</feature>
<protein>
    <submittedName>
        <fullName evidence="2">Uncharacterized protein</fullName>
    </submittedName>
</protein>
<organism evidence="2">
    <name type="scientific">viral metagenome</name>
    <dbReference type="NCBI Taxonomy" id="1070528"/>
    <lineage>
        <taxon>unclassified sequences</taxon>
        <taxon>metagenomes</taxon>
        <taxon>organismal metagenomes</taxon>
    </lineage>
</organism>
<feature type="transmembrane region" description="Helical" evidence="1">
    <location>
        <begin position="136"/>
        <end position="154"/>
    </location>
</feature>
<reference evidence="2" key="1">
    <citation type="journal article" date="2020" name="Nature">
        <title>Giant virus diversity and host interactions through global metagenomics.</title>
        <authorList>
            <person name="Schulz F."/>
            <person name="Roux S."/>
            <person name="Paez-Espino D."/>
            <person name="Jungbluth S."/>
            <person name="Walsh D.A."/>
            <person name="Denef V.J."/>
            <person name="McMahon K.D."/>
            <person name="Konstantinidis K.T."/>
            <person name="Eloe-Fadrosh E.A."/>
            <person name="Kyrpides N.C."/>
            <person name="Woyke T."/>
        </authorList>
    </citation>
    <scope>NUCLEOTIDE SEQUENCE</scope>
    <source>
        <strain evidence="2">GVMAG-M-3300027963-21</strain>
    </source>
</reference>
<keyword evidence="1" id="KW-0812">Transmembrane</keyword>
<proteinExistence type="predicted"/>
<dbReference type="AlphaFoldDB" id="A0A6C0LNS6"/>
<feature type="transmembrane region" description="Helical" evidence="1">
    <location>
        <begin position="85"/>
        <end position="104"/>
    </location>
</feature>
<keyword evidence="1" id="KW-1133">Transmembrane helix</keyword>
<name>A0A6C0LNS6_9ZZZZ</name>
<evidence type="ECO:0000313" key="2">
    <source>
        <dbReference type="EMBL" id="QHU31224.1"/>
    </source>
</evidence>
<accession>A0A6C0LNS6</accession>